<keyword evidence="4" id="KW-1185">Reference proteome</keyword>
<reference evidence="5" key="2">
    <citation type="submission" date="2020-10" db="UniProtKB">
        <authorList>
            <consortium name="WormBaseParasite"/>
        </authorList>
    </citation>
    <scope>IDENTIFICATION</scope>
</reference>
<reference evidence="4" key="1">
    <citation type="journal article" date="2013" name="Genetics">
        <title>The draft genome and transcriptome of Panagrellus redivivus are shaped by the harsh demands of a free-living lifestyle.</title>
        <authorList>
            <person name="Srinivasan J."/>
            <person name="Dillman A.R."/>
            <person name="Macchietto M.G."/>
            <person name="Heikkinen L."/>
            <person name="Lakso M."/>
            <person name="Fracchia K.M."/>
            <person name="Antoshechkin I."/>
            <person name="Mortazavi A."/>
            <person name="Wong G."/>
            <person name="Sternberg P.W."/>
        </authorList>
    </citation>
    <scope>NUCLEOTIDE SEQUENCE [LARGE SCALE GENOMIC DNA]</scope>
    <source>
        <strain evidence="4">MT8872</strain>
    </source>
</reference>
<dbReference type="Pfam" id="PF13912">
    <property type="entry name" value="zf-C2H2_6"/>
    <property type="match status" value="1"/>
</dbReference>
<accession>A0A7E4V5I2</accession>
<dbReference type="SUPFAM" id="SSF57667">
    <property type="entry name" value="beta-beta-alpha zinc fingers"/>
    <property type="match status" value="1"/>
</dbReference>
<dbReference type="GO" id="GO:0008270">
    <property type="term" value="F:zinc ion binding"/>
    <property type="evidence" value="ECO:0007669"/>
    <property type="project" value="UniProtKB-KW"/>
</dbReference>
<evidence type="ECO:0000313" key="4">
    <source>
        <dbReference type="Proteomes" id="UP000492821"/>
    </source>
</evidence>
<dbReference type="InterPro" id="IPR036236">
    <property type="entry name" value="Znf_C2H2_sf"/>
</dbReference>
<evidence type="ECO:0000259" key="3">
    <source>
        <dbReference type="PROSITE" id="PS50157"/>
    </source>
</evidence>
<keyword evidence="1" id="KW-0479">Metal-binding</keyword>
<feature type="domain" description="C2H2-type" evidence="3">
    <location>
        <begin position="207"/>
        <end position="231"/>
    </location>
</feature>
<sequence length="248" mass="27296">MIGLDRSQCEVVPSTGSDGRQTLARMNIDMRKPVTLTGKDDNGVEQTVVVSFDTFLASVIAAGYPVITLHAFLQMLPEGFEEFATAFTEHISATGDKKPQNGSIPSESGDLSDESTTNALSRKRRNLSPDGSIPKLARTPLQNLVDKQLSSNAASPADSPSSTRSLQPYQRQFMAHICDRCGKSYKSYAALAQHMRQKEYGPADLPYQCVECGKRFREARGIAVHCTKRNHKLPDGLTPRRLIPRNQT</sequence>
<dbReference type="PROSITE" id="PS50157">
    <property type="entry name" value="ZINC_FINGER_C2H2_2"/>
    <property type="match status" value="2"/>
</dbReference>
<proteinExistence type="predicted"/>
<name>A0A7E4V5I2_PANRE</name>
<dbReference type="InterPro" id="IPR013087">
    <property type="entry name" value="Znf_C2H2_type"/>
</dbReference>
<dbReference type="Gene3D" id="3.30.160.60">
    <property type="entry name" value="Classic Zinc Finger"/>
    <property type="match status" value="1"/>
</dbReference>
<evidence type="ECO:0000256" key="1">
    <source>
        <dbReference type="PROSITE-ProRule" id="PRU00042"/>
    </source>
</evidence>
<feature type="region of interest" description="Disordered" evidence="2">
    <location>
        <begin position="94"/>
        <end position="139"/>
    </location>
</feature>
<dbReference type="WBParaSite" id="Pan_g16893.t1">
    <property type="protein sequence ID" value="Pan_g16893.t1"/>
    <property type="gene ID" value="Pan_g16893"/>
</dbReference>
<dbReference type="Proteomes" id="UP000492821">
    <property type="component" value="Unassembled WGS sequence"/>
</dbReference>
<keyword evidence="1" id="KW-0863">Zinc-finger</keyword>
<evidence type="ECO:0000313" key="5">
    <source>
        <dbReference type="WBParaSite" id="Pan_g16893.t1"/>
    </source>
</evidence>
<keyword evidence="1" id="KW-0862">Zinc</keyword>
<feature type="domain" description="C2H2-type" evidence="3">
    <location>
        <begin position="176"/>
        <end position="204"/>
    </location>
</feature>
<dbReference type="PROSITE" id="PS00028">
    <property type="entry name" value="ZINC_FINGER_C2H2_1"/>
    <property type="match status" value="1"/>
</dbReference>
<feature type="region of interest" description="Disordered" evidence="2">
    <location>
        <begin position="1"/>
        <end position="20"/>
    </location>
</feature>
<evidence type="ECO:0000256" key="2">
    <source>
        <dbReference type="SAM" id="MobiDB-lite"/>
    </source>
</evidence>
<protein>
    <submittedName>
        <fullName evidence="5">C2H2-type domain-containing protein</fullName>
    </submittedName>
</protein>
<dbReference type="AlphaFoldDB" id="A0A7E4V5I2"/>
<dbReference type="SMART" id="SM00355">
    <property type="entry name" value="ZnF_C2H2"/>
    <property type="match status" value="2"/>
</dbReference>
<organism evidence="4 5">
    <name type="scientific">Panagrellus redivivus</name>
    <name type="common">Microworm</name>
    <dbReference type="NCBI Taxonomy" id="6233"/>
    <lineage>
        <taxon>Eukaryota</taxon>
        <taxon>Metazoa</taxon>
        <taxon>Ecdysozoa</taxon>
        <taxon>Nematoda</taxon>
        <taxon>Chromadorea</taxon>
        <taxon>Rhabditida</taxon>
        <taxon>Tylenchina</taxon>
        <taxon>Panagrolaimomorpha</taxon>
        <taxon>Panagrolaimoidea</taxon>
        <taxon>Panagrolaimidae</taxon>
        <taxon>Panagrellus</taxon>
    </lineage>
</organism>